<accession>A0ABU2ZIH3</accession>
<feature type="domain" description="ATPase AAA-type core" evidence="1">
    <location>
        <begin position="201"/>
        <end position="320"/>
    </location>
</feature>
<reference evidence="2 3" key="1">
    <citation type="submission" date="2023-09" db="EMBL/GenBank/DDBJ databases">
        <authorList>
            <person name="Rey-Velasco X."/>
        </authorList>
    </citation>
    <scope>NUCLEOTIDE SEQUENCE [LARGE SCALE GENOMIC DNA]</scope>
    <source>
        <strain evidence="2 3">F390</strain>
    </source>
</reference>
<dbReference type="Pfam" id="PF13304">
    <property type="entry name" value="AAA_21"/>
    <property type="match status" value="1"/>
</dbReference>
<dbReference type="Proteomes" id="UP001259803">
    <property type="component" value="Unassembled WGS sequence"/>
</dbReference>
<dbReference type="InterPro" id="IPR027417">
    <property type="entry name" value="P-loop_NTPase"/>
</dbReference>
<dbReference type="InterPro" id="IPR003959">
    <property type="entry name" value="ATPase_AAA_core"/>
</dbReference>
<dbReference type="Gene3D" id="3.40.50.300">
    <property type="entry name" value="P-loop containing nucleotide triphosphate hydrolases"/>
    <property type="match status" value="2"/>
</dbReference>
<dbReference type="PANTHER" id="PTHR32182">
    <property type="entry name" value="DNA REPLICATION AND REPAIR PROTEIN RECF"/>
    <property type="match status" value="1"/>
</dbReference>
<proteinExistence type="predicted"/>
<organism evidence="2 3">
    <name type="scientific">Croceicoccus esteveae</name>
    <dbReference type="NCBI Taxonomy" id="3075597"/>
    <lineage>
        <taxon>Bacteria</taxon>
        <taxon>Pseudomonadati</taxon>
        <taxon>Pseudomonadota</taxon>
        <taxon>Alphaproteobacteria</taxon>
        <taxon>Sphingomonadales</taxon>
        <taxon>Erythrobacteraceae</taxon>
        <taxon>Croceicoccus</taxon>
    </lineage>
</organism>
<dbReference type="SUPFAM" id="SSF52540">
    <property type="entry name" value="P-loop containing nucleoside triphosphate hydrolases"/>
    <property type="match status" value="1"/>
</dbReference>
<comment type="caution">
    <text evidence="2">The sequence shown here is derived from an EMBL/GenBank/DDBJ whole genome shotgun (WGS) entry which is preliminary data.</text>
</comment>
<name>A0ABU2ZIH3_9SPHN</name>
<sequence length="580" mass="62222">MTVPTILRLKIDRFRGLKTVDWRPSAGLNLILGGGDVGKTTILDAVALLLSPVNPANLPDTDFYGRAINEGFSIEAVLSLPATIGIHSQLKPAWPWDWNGAEAIAPSLEGDAPADSKPVYRVRVRGTEDLELYYEILQPDGSADHFPVALRRQFGLVRLGGDDRNDRDLRLVQGSALDRLLSDKGLRSRMASTLADHAIKDELAVDAKASLVDLDKAFGVRSLPTGLDLQITGGQGASIASMVGLTAQRGTMTLPLASWGAGTRRLAALAIAEQNQGETPITVVDEVERGLEPYRQRVLMEKLQEMPTQAFVTTHSPATISAAAKATLWYVDHAGQIGEIKGKVTEQHRARDPELFLSRIAIVAEGATECGAVQALIGRALGGALAPHGVHVCDGGGHEFTLGLLQALAKSRLRFGGFVDEEGKHADSWKALEVGLGSLLFRWEKGCIEEEIVAAIADDKLEELVIDPTGEKTGTRFWTLAMRLGIDAKDMASIRAAAGDGLKALILEAALGKVPDGKESEKKAYRSQSQSWFKTVAGGQELIDKMFGLGLWPTFKPRLLPFCNAVRGAVGLEGLSDLGA</sequence>
<evidence type="ECO:0000313" key="3">
    <source>
        <dbReference type="Proteomes" id="UP001259803"/>
    </source>
</evidence>
<protein>
    <submittedName>
        <fullName evidence="2">AAA family ATPase</fullName>
    </submittedName>
</protein>
<keyword evidence="3" id="KW-1185">Reference proteome</keyword>
<dbReference type="PANTHER" id="PTHR32182:SF0">
    <property type="entry name" value="DNA REPLICATION AND REPAIR PROTEIN RECF"/>
    <property type="match status" value="1"/>
</dbReference>
<dbReference type="EMBL" id="JAVRHS010000007">
    <property type="protein sequence ID" value="MDT0576413.1"/>
    <property type="molecule type" value="Genomic_DNA"/>
</dbReference>
<gene>
    <name evidence="2" type="ORF">RM533_09455</name>
</gene>
<evidence type="ECO:0000313" key="2">
    <source>
        <dbReference type="EMBL" id="MDT0576413.1"/>
    </source>
</evidence>
<evidence type="ECO:0000259" key="1">
    <source>
        <dbReference type="Pfam" id="PF13304"/>
    </source>
</evidence>
<dbReference type="RefSeq" id="WP_311340992.1">
    <property type="nucleotide sequence ID" value="NZ_JAVRHS010000007.1"/>
</dbReference>